<dbReference type="EMBL" id="JACGWV010000002">
    <property type="protein sequence ID" value="MBA8809913.1"/>
    <property type="molecule type" value="Genomic_DNA"/>
</dbReference>
<dbReference type="InterPro" id="IPR016181">
    <property type="entry name" value="Acyl_CoA_acyltransferase"/>
</dbReference>
<dbReference type="PANTHER" id="PTHR43792:SF1">
    <property type="entry name" value="N-ACETYLTRANSFERASE DOMAIN-CONTAINING PROTEIN"/>
    <property type="match status" value="1"/>
</dbReference>
<dbReference type="Proteomes" id="UP000540568">
    <property type="component" value="Unassembled WGS sequence"/>
</dbReference>
<evidence type="ECO:0000313" key="3">
    <source>
        <dbReference type="EMBL" id="MBA8809913.1"/>
    </source>
</evidence>
<dbReference type="SUPFAM" id="SSF55729">
    <property type="entry name" value="Acyl-CoA N-acyltransferases (Nat)"/>
    <property type="match status" value="1"/>
</dbReference>
<accession>A0A7W3JBR4</accession>
<evidence type="ECO:0000259" key="2">
    <source>
        <dbReference type="PROSITE" id="PS51186"/>
    </source>
</evidence>
<feature type="region of interest" description="Disordered" evidence="1">
    <location>
        <begin position="1"/>
        <end position="34"/>
    </location>
</feature>
<dbReference type="CDD" id="cd04301">
    <property type="entry name" value="NAT_SF"/>
    <property type="match status" value="1"/>
</dbReference>
<evidence type="ECO:0000256" key="1">
    <source>
        <dbReference type="SAM" id="MobiDB-lite"/>
    </source>
</evidence>
<proteinExistence type="predicted"/>
<dbReference type="InterPro" id="IPR051531">
    <property type="entry name" value="N-acetyltransferase"/>
</dbReference>
<dbReference type="InterPro" id="IPR000182">
    <property type="entry name" value="GNAT_dom"/>
</dbReference>
<dbReference type="Gene3D" id="3.40.630.30">
    <property type="match status" value="1"/>
</dbReference>
<dbReference type="PROSITE" id="PS51186">
    <property type="entry name" value="GNAT"/>
    <property type="match status" value="1"/>
</dbReference>
<dbReference type="PANTHER" id="PTHR43792">
    <property type="entry name" value="GNAT FAMILY, PUTATIVE (AFU_ORTHOLOGUE AFUA_3G00765)-RELATED-RELATED"/>
    <property type="match status" value="1"/>
</dbReference>
<comment type="caution">
    <text evidence="3">The sequence shown here is derived from an EMBL/GenBank/DDBJ whole genome shotgun (WGS) entry which is preliminary data.</text>
</comment>
<protein>
    <submittedName>
        <fullName evidence="3">RimJ/RimL family protein N-acetyltransferase</fullName>
    </submittedName>
</protein>
<dbReference type="AlphaFoldDB" id="A0A7W3JBR4"/>
<sequence length="215" mass="23416">MPPSVPSDSAPSPAAPMSAPGSAARSGAPSRGYRVDPGWPVVTPRLALRPVAPDDAEAFFAWRSLPDVVRFMYQPPWDQETAKVKLRTWSSAPFEEAGDVLVLAVEADGDVIGETMLKWAAGPRQAEVGYALHPDVAGHGLATEAVRATLRLAFGSYGFHRVYARIDEENLPSVRVAQRLGMRQEARLVESDVRDGAWSTELVFALLDREHADRD</sequence>
<dbReference type="Pfam" id="PF13302">
    <property type="entry name" value="Acetyltransf_3"/>
    <property type="match status" value="1"/>
</dbReference>
<evidence type="ECO:0000313" key="4">
    <source>
        <dbReference type="Proteomes" id="UP000540568"/>
    </source>
</evidence>
<dbReference type="GO" id="GO:0016747">
    <property type="term" value="F:acyltransferase activity, transferring groups other than amino-acyl groups"/>
    <property type="evidence" value="ECO:0007669"/>
    <property type="project" value="InterPro"/>
</dbReference>
<dbReference type="RefSeq" id="WP_312877133.1">
    <property type="nucleotide sequence ID" value="NZ_BAAATF010000004.1"/>
</dbReference>
<keyword evidence="4" id="KW-1185">Reference proteome</keyword>
<feature type="compositionally biased region" description="Low complexity" evidence="1">
    <location>
        <begin position="1"/>
        <end position="30"/>
    </location>
</feature>
<organism evidence="3 4">
    <name type="scientific">Promicromonospora sukumoe</name>
    <dbReference type="NCBI Taxonomy" id="88382"/>
    <lineage>
        <taxon>Bacteria</taxon>
        <taxon>Bacillati</taxon>
        <taxon>Actinomycetota</taxon>
        <taxon>Actinomycetes</taxon>
        <taxon>Micrococcales</taxon>
        <taxon>Promicromonosporaceae</taxon>
        <taxon>Promicromonospora</taxon>
    </lineage>
</organism>
<name>A0A7W3JBR4_9MICO</name>
<feature type="domain" description="N-acetyltransferase" evidence="2">
    <location>
        <begin position="46"/>
        <end position="209"/>
    </location>
</feature>
<gene>
    <name evidence="3" type="ORF">FHX71_003889</name>
</gene>
<keyword evidence="3" id="KW-0808">Transferase</keyword>
<reference evidence="3 4" key="1">
    <citation type="submission" date="2020-07" db="EMBL/GenBank/DDBJ databases">
        <title>Sequencing the genomes of 1000 actinobacteria strains.</title>
        <authorList>
            <person name="Klenk H.-P."/>
        </authorList>
    </citation>
    <scope>NUCLEOTIDE SEQUENCE [LARGE SCALE GENOMIC DNA]</scope>
    <source>
        <strain evidence="3 4">DSM 44121</strain>
    </source>
</reference>